<name>A0A1G2CM76_9BACT</name>
<sequence length="321" mass="36253">MFCILAFIVFGILGIFSASYRALAKEAWLCVKKRITLKPCDTSLSEKIRAKAVGPLILKHPKIAKSINRYFEILSWSVVILSIISTFYVSQSVYNLVRYQSCNPVNPEKCLLGVEACINKDAGSFFNGLKRILNIESIDKKFYSPLGRTFGNQEAKITIIEFMCPECPACAVTGPIVKKAIESYSDKIAFKIYYFPLPQHPFSYISSAATEAAAKQEKFLPYLEAEFNSLDKWSSLKTENEVRSFLINLAKNLNLDEKEFIKVIDDPNVKQIIDNDLNLALKNGINSTPSFIFLKEKDGQFKTEKATGAREFLDTLNNFLK</sequence>
<reference evidence="7 8" key="1">
    <citation type="journal article" date="2016" name="Nat. Commun.">
        <title>Thousands of microbial genomes shed light on interconnected biogeochemical processes in an aquifer system.</title>
        <authorList>
            <person name="Anantharaman K."/>
            <person name="Brown C.T."/>
            <person name="Hug L.A."/>
            <person name="Sharon I."/>
            <person name="Castelle C.J."/>
            <person name="Probst A.J."/>
            <person name="Thomas B.C."/>
            <person name="Singh A."/>
            <person name="Wilkins M.J."/>
            <person name="Karaoz U."/>
            <person name="Brodie E.L."/>
            <person name="Williams K.H."/>
            <person name="Hubbard S.S."/>
            <person name="Banfield J.F."/>
        </authorList>
    </citation>
    <scope>NUCLEOTIDE SEQUENCE [LARGE SCALE GENOMIC DNA]</scope>
</reference>
<gene>
    <name evidence="7" type="ORF">A2390_02880</name>
</gene>
<dbReference type="InterPro" id="IPR036249">
    <property type="entry name" value="Thioredoxin-like_sf"/>
</dbReference>
<dbReference type="SUPFAM" id="SSF52833">
    <property type="entry name" value="Thioredoxin-like"/>
    <property type="match status" value="1"/>
</dbReference>
<dbReference type="GO" id="GO:0016491">
    <property type="term" value="F:oxidoreductase activity"/>
    <property type="evidence" value="ECO:0007669"/>
    <property type="project" value="UniProtKB-KW"/>
</dbReference>
<dbReference type="Pfam" id="PF13462">
    <property type="entry name" value="Thioredoxin_4"/>
    <property type="match status" value="1"/>
</dbReference>
<evidence type="ECO:0000256" key="3">
    <source>
        <dbReference type="ARBA" id="ARBA00023002"/>
    </source>
</evidence>
<comment type="similarity">
    <text evidence="1">Belongs to the thioredoxin family. DsbA subfamily.</text>
</comment>
<evidence type="ECO:0000256" key="2">
    <source>
        <dbReference type="ARBA" id="ARBA00022729"/>
    </source>
</evidence>
<accession>A0A1G2CM76</accession>
<organism evidence="7 8">
    <name type="scientific">Candidatus Liptonbacteria bacterium RIFOXYB1_FULL_36_10</name>
    <dbReference type="NCBI Taxonomy" id="1798654"/>
    <lineage>
        <taxon>Bacteria</taxon>
        <taxon>Candidatus Liptoniibacteriota</taxon>
    </lineage>
</organism>
<dbReference type="InterPro" id="IPR012336">
    <property type="entry name" value="Thioredoxin-like_fold"/>
</dbReference>
<dbReference type="PANTHER" id="PTHR13887">
    <property type="entry name" value="GLUTATHIONE S-TRANSFERASE KAPPA"/>
    <property type="match status" value="1"/>
</dbReference>
<dbReference type="EMBL" id="MHLE01000031">
    <property type="protein sequence ID" value="OGZ02449.1"/>
    <property type="molecule type" value="Genomic_DNA"/>
</dbReference>
<feature type="domain" description="Thioredoxin-like fold" evidence="6">
    <location>
        <begin position="147"/>
        <end position="293"/>
    </location>
</feature>
<keyword evidence="3" id="KW-0560">Oxidoreductase</keyword>
<dbReference type="PANTHER" id="PTHR13887:SF14">
    <property type="entry name" value="DISULFIDE BOND FORMATION PROTEIN D"/>
    <property type="match status" value="1"/>
</dbReference>
<dbReference type="AlphaFoldDB" id="A0A1G2CM76"/>
<dbReference type="Proteomes" id="UP000178599">
    <property type="component" value="Unassembled WGS sequence"/>
</dbReference>
<dbReference type="Gene3D" id="3.40.30.10">
    <property type="entry name" value="Glutaredoxin"/>
    <property type="match status" value="1"/>
</dbReference>
<evidence type="ECO:0000256" key="4">
    <source>
        <dbReference type="ARBA" id="ARBA00023157"/>
    </source>
</evidence>
<evidence type="ECO:0000313" key="7">
    <source>
        <dbReference type="EMBL" id="OGZ02449.1"/>
    </source>
</evidence>
<keyword evidence="4" id="KW-1015">Disulfide bond</keyword>
<keyword evidence="5" id="KW-0676">Redox-active center</keyword>
<evidence type="ECO:0000313" key="8">
    <source>
        <dbReference type="Proteomes" id="UP000178599"/>
    </source>
</evidence>
<evidence type="ECO:0000256" key="5">
    <source>
        <dbReference type="ARBA" id="ARBA00023284"/>
    </source>
</evidence>
<evidence type="ECO:0000259" key="6">
    <source>
        <dbReference type="Pfam" id="PF13462"/>
    </source>
</evidence>
<comment type="caution">
    <text evidence="7">The sequence shown here is derived from an EMBL/GenBank/DDBJ whole genome shotgun (WGS) entry which is preliminary data.</text>
</comment>
<proteinExistence type="inferred from homology"/>
<protein>
    <recommendedName>
        <fullName evidence="6">Thioredoxin-like fold domain-containing protein</fullName>
    </recommendedName>
</protein>
<evidence type="ECO:0000256" key="1">
    <source>
        <dbReference type="ARBA" id="ARBA00005791"/>
    </source>
</evidence>
<keyword evidence="2" id="KW-0732">Signal</keyword>